<gene>
    <name evidence="1" type="ORF">AEK19_MT2260</name>
</gene>
<dbReference type="AlphaFoldDB" id="A0A1Y0B4U0"/>
<evidence type="ECO:0000313" key="1">
    <source>
        <dbReference type="EMBL" id="ART32404.1"/>
    </source>
</evidence>
<geneLocation type="mitochondrion" evidence="1"/>
<accession>A0A1Y0B4U0</accession>
<reference evidence="1" key="1">
    <citation type="submission" date="2017-03" db="EMBL/GenBank/DDBJ databases">
        <title>The mitochondrial genome of the carnivorous plant Utricularia reniformis (Lentibulariaceae): structure, comparative analysis and evolutionary landmarks.</title>
        <authorList>
            <person name="Silva S.R."/>
            <person name="Alvarenga D.O."/>
            <person name="Michael T.P."/>
            <person name="Miranda V.F.O."/>
            <person name="Varani A.M."/>
        </authorList>
    </citation>
    <scope>NUCLEOTIDE SEQUENCE</scope>
</reference>
<name>A0A1Y0B4U0_9LAMI</name>
<proteinExistence type="predicted"/>
<dbReference type="EMBL" id="KY774314">
    <property type="protein sequence ID" value="ART32404.1"/>
    <property type="molecule type" value="Genomic_DNA"/>
</dbReference>
<organism evidence="1">
    <name type="scientific">Utricularia reniformis</name>
    <dbReference type="NCBI Taxonomy" id="192314"/>
    <lineage>
        <taxon>Eukaryota</taxon>
        <taxon>Viridiplantae</taxon>
        <taxon>Streptophyta</taxon>
        <taxon>Embryophyta</taxon>
        <taxon>Tracheophyta</taxon>
        <taxon>Spermatophyta</taxon>
        <taxon>Magnoliopsida</taxon>
        <taxon>eudicotyledons</taxon>
        <taxon>Gunneridae</taxon>
        <taxon>Pentapetalae</taxon>
        <taxon>asterids</taxon>
        <taxon>lamiids</taxon>
        <taxon>Lamiales</taxon>
        <taxon>Lentibulariaceae</taxon>
        <taxon>Utricularia</taxon>
    </lineage>
</organism>
<protein>
    <submittedName>
        <fullName evidence="1">Uncharacterized protein</fullName>
    </submittedName>
</protein>
<sequence length="55" mass="6351">MEDIRSKRPLFFTLSSQSRLNCMPPLYLAKTFWKLRLKTNSFATNTAHMSCPISA</sequence>
<keyword evidence="1" id="KW-0496">Mitochondrion</keyword>